<dbReference type="Pfam" id="PF00497">
    <property type="entry name" value="SBP_bac_3"/>
    <property type="match status" value="1"/>
</dbReference>
<comment type="caution">
    <text evidence="3">The sequence shown here is derived from an EMBL/GenBank/DDBJ whole genome shotgun (WGS) entry which is preliminary data.</text>
</comment>
<dbReference type="Proteomes" id="UP000034491">
    <property type="component" value="Unassembled WGS sequence"/>
</dbReference>
<dbReference type="SUPFAM" id="SSF53850">
    <property type="entry name" value="Periplasmic binding protein-like II"/>
    <property type="match status" value="1"/>
</dbReference>
<feature type="chain" id="PRO_5005640713" description="Solute-binding protein family 3/N-terminal domain-containing protein" evidence="1">
    <location>
        <begin position="31"/>
        <end position="263"/>
    </location>
</feature>
<proteinExistence type="predicted"/>
<dbReference type="AlphaFoldDB" id="A0A0M2RFX8"/>
<evidence type="ECO:0000313" key="3">
    <source>
        <dbReference type="EMBL" id="KKJ78468.1"/>
    </source>
</evidence>
<accession>A0A0M2RFX8</accession>
<organism evidence="3 4">
    <name type="scientific">Kiloniella litopenaei</name>
    <dbReference type="NCBI Taxonomy" id="1549748"/>
    <lineage>
        <taxon>Bacteria</taxon>
        <taxon>Pseudomonadati</taxon>
        <taxon>Pseudomonadota</taxon>
        <taxon>Alphaproteobacteria</taxon>
        <taxon>Rhodospirillales</taxon>
        <taxon>Kiloniellaceae</taxon>
        <taxon>Kiloniella</taxon>
    </lineage>
</organism>
<dbReference type="Gene3D" id="3.40.190.10">
    <property type="entry name" value="Periplasmic binding protein-like II"/>
    <property type="match status" value="2"/>
</dbReference>
<protein>
    <recommendedName>
        <fullName evidence="2">Solute-binding protein family 3/N-terminal domain-containing protein</fullName>
    </recommendedName>
</protein>
<reference evidence="3 4" key="1">
    <citation type="submission" date="2015-03" db="EMBL/GenBank/DDBJ databases">
        <title>Genome sequence of Kiloniella sp. P1-1, isolated from the gut microflora of Pacific white shrimp, Penaeus vannamei.</title>
        <authorList>
            <person name="Shao Z."/>
            <person name="Wang L."/>
            <person name="Li X."/>
        </authorList>
    </citation>
    <scope>NUCLEOTIDE SEQUENCE [LARGE SCALE GENOMIC DNA]</scope>
    <source>
        <strain evidence="3 4">P1-1</strain>
    </source>
</reference>
<evidence type="ECO:0000256" key="1">
    <source>
        <dbReference type="SAM" id="SignalP"/>
    </source>
</evidence>
<sequence length="263" mass="29796">MCRGLRYLSVLCAMTIATVTSLSLPVTALAADEKITVTVGEWPPFLSQEIEGKGVIAEMIVEIFASQGIEAELTFLPWGRGYHEAAIGQFQAMGVWMHKSEREEEFIYSDPVLKEQFVFFHRKDKPFDWAKMDDLKPYRLGGGIKYSYGPELDAALADGTLIMDRGANDKVNFQKLLVDRVQIYPQEMSVGYYALSRDFSPEERAQITHHPKAILNNLSYVLFPKALKGSAELVARFNKGLKEYRESGAYDRMMKRLTDDETS</sequence>
<feature type="signal peptide" evidence="1">
    <location>
        <begin position="1"/>
        <end position="30"/>
    </location>
</feature>
<name>A0A0M2RFX8_9PROT</name>
<evidence type="ECO:0000259" key="2">
    <source>
        <dbReference type="Pfam" id="PF00497"/>
    </source>
</evidence>
<dbReference type="InterPro" id="IPR001638">
    <property type="entry name" value="Solute-binding_3/MltF_N"/>
</dbReference>
<dbReference type="PANTHER" id="PTHR38834">
    <property type="entry name" value="PERIPLASMIC SUBSTRATE BINDING PROTEIN FAMILY 3"/>
    <property type="match status" value="1"/>
</dbReference>
<evidence type="ECO:0000313" key="4">
    <source>
        <dbReference type="Proteomes" id="UP000034491"/>
    </source>
</evidence>
<keyword evidence="1" id="KW-0732">Signal</keyword>
<keyword evidence="4" id="KW-1185">Reference proteome</keyword>
<feature type="domain" description="Solute-binding protein family 3/N-terminal" evidence="2">
    <location>
        <begin position="38"/>
        <end position="256"/>
    </location>
</feature>
<dbReference type="STRING" id="1549748.WH95_01840"/>
<gene>
    <name evidence="3" type="ORF">WH95_01840</name>
</gene>
<dbReference type="EMBL" id="LANI01000002">
    <property type="protein sequence ID" value="KKJ78468.1"/>
    <property type="molecule type" value="Genomic_DNA"/>
</dbReference>
<dbReference type="PANTHER" id="PTHR38834:SF3">
    <property type="entry name" value="SOLUTE-BINDING PROTEIN FAMILY 3_N-TERMINAL DOMAIN-CONTAINING PROTEIN"/>
    <property type="match status" value="1"/>
</dbReference>